<keyword evidence="4" id="KW-1185">Reference proteome</keyword>
<keyword evidence="2" id="KW-0732">Signal</keyword>
<proteinExistence type="predicted"/>
<dbReference type="Proteomes" id="UP000326881">
    <property type="component" value="Chromosome"/>
</dbReference>
<sequence length="486" mass="51581">MPTDIWKARVARRGKDLLAPSLVAIALLGAGATAAHAETIAVSPVAKAGEGITIQQALDKAQPGDTIVLAPGTYLQDFRSVRDGQSGRPIVIKGSRSSIVSGGGQPRVIEINHSYIELRGFTVDGHFEAANTKGSYRDKLIYVIGNQPGRGPNGLRILNMDIRNAGGECVRMRYQARNNEIAYSRITSCGHADFKFKDGGKNGEGIYIGTAPEQLGQRGAPDRAVDHSDNNHIHDNTINTAGNECVDIKEGSSGNIVERNSCTGQKDKESGGFDSRGNANVFRNNTVFNVRGTGVRLGGDGPKDGLMNDVYGNTFRNVGVGLVRAQRAPQGKICGNISQNNKKVAVNDIGKALDPTGPCDGPRATADGRTKVAAQPKETASRERPEKKADKPSSGLIKDGPALSCRSAVAGCIVGRIEGDARNRIKIFDASDVDLRGHHLILATATGRDGKVIAVKSLAGKVVRVEYAGIEEKKFSGARIVEVMDQ</sequence>
<feature type="signal peptide" evidence="2">
    <location>
        <begin position="1"/>
        <end position="37"/>
    </location>
</feature>
<evidence type="ECO:0000313" key="4">
    <source>
        <dbReference type="Proteomes" id="UP000326881"/>
    </source>
</evidence>
<reference evidence="3 4" key="1">
    <citation type="submission" date="2019-08" db="EMBL/GenBank/DDBJ databases">
        <title>Prosopis cineraria nodule microbiome.</title>
        <authorList>
            <person name="Ali R."/>
            <person name="Chaluvadi S.R."/>
            <person name="Wang X."/>
        </authorList>
    </citation>
    <scope>NUCLEOTIDE SEQUENCE [LARGE SCALE GENOMIC DNA]</scope>
    <source>
        <strain evidence="3 4">BG7</strain>
    </source>
</reference>
<dbReference type="EMBL" id="CP043498">
    <property type="protein sequence ID" value="QFY61323.1"/>
    <property type="molecule type" value="Genomic_DNA"/>
</dbReference>
<evidence type="ECO:0000256" key="2">
    <source>
        <dbReference type="SAM" id="SignalP"/>
    </source>
</evidence>
<name>A0A5Q0C7C3_9HYPH</name>
<feature type="region of interest" description="Disordered" evidence="1">
    <location>
        <begin position="353"/>
        <end position="398"/>
    </location>
</feature>
<evidence type="ECO:0008006" key="5">
    <source>
        <dbReference type="Google" id="ProtNLM"/>
    </source>
</evidence>
<dbReference type="Gene3D" id="2.160.20.10">
    <property type="entry name" value="Single-stranded right-handed beta-helix, Pectin lyase-like"/>
    <property type="match status" value="1"/>
</dbReference>
<organism evidence="3 4">
    <name type="scientific">Rhizobium grahamii</name>
    <dbReference type="NCBI Taxonomy" id="1120045"/>
    <lineage>
        <taxon>Bacteria</taxon>
        <taxon>Pseudomonadati</taxon>
        <taxon>Pseudomonadota</taxon>
        <taxon>Alphaproteobacteria</taxon>
        <taxon>Hyphomicrobiales</taxon>
        <taxon>Rhizobiaceae</taxon>
        <taxon>Rhizobium/Agrobacterium group</taxon>
        <taxon>Rhizobium</taxon>
    </lineage>
</organism>
<dbReference type="InterPro" id="IPR006626">
    <property type="entry name" value="PbH1"/>
</dbReference>
<protein>
    <recommendedName>
        <fullName evidence="5">Right handed beta helix domain-containing protein</fullName>
    </recommendedName>
</protein>
<accession>A0A5Q0C7C3</accession>
<evidence type="ECO:0000256" key="1">
    <source>
        <dbReference type="SAM" id="MobiDB-lite"/>
    </source>
</evidence>
<dbReference type="InterPro" id="IPR039513">
    <property type="entry name" value="PL-6"/>
</dbReference>
<dbReference type="SUPFAM" id="SSF51126">
    <property type="entry name" value="Pectin lyase-like"/>
    <property type="match status" value="1"/>
</dbReference>
<dbReference type="InterPro" id="IPR011050">
    <property type="entry name" value="Pectin_lyase_fold/virulence"/>
</dbReference>
<dbReference type="RefSeq" id="WP_153271465.1">
    <property type="nucleotide sequence ID" value="NZ_CP043498.1"/>
</dbReference>
<dbReference type="OrthoDB" id="9762467at2"/>
<evidence type="ECO:0000313" key="3">
    <source>
        <dbReference type="EMBL" id="QFY61323.1"/>
    </source>
</evidence>
<dbReference type="AlphaFoldDB" id="A0A5Q0C7C3"/>
<dbReference type="KEGG" id="rgr:FZ934_13490"/>
<gene>
    <name evidence="3" type="ORF">FZ934_13490</name>
</gene>
<dbReference type="Pfam" id="PF14592">
    <property type="entry name" value="Chondroitinas_B"/>
    <property type="match status" value="1"/>
</dbReference>
<dbReference type="SMART" id="SM00710">
    <property type="entry name" value="PbH1"/>
    <property type="match status" value="4"/>
</dbReference>
<feature type="region of interest" description="Disordered" evidence="1">
    <location>
        <begin position="256"/>
        <end position="277"/>
    </location>
</feature>
<feature type="chain" id="PRO_5024902706" description="Right handed beta helix domain-containing protein" evidence="2">
    <location>
        <begin position="38"/>
        <end position="486"/>
    </location>
</feature>
<dbReference type="InterPro" id="IPR012334">
    <property type="entry name" value="Pectin_lyas_fold"/>
</dbReference>
<feature type="compositionally biased region" description="Basic and acidic residues" evidence="1">
    <location>
        <begin position="379"/>
        <end position="391"/>
    </location>
</feature>